<sequence>MGLLLYIAAVIIIPENPEEIGEEESGEKKNDKALFWGALLIVIGVGLLLKQFGFFHYFNFWSIPWQLIWAVFLILVGIFLLYNRDPLSYFRGPEKESDSAEEPLKDRPQLYRSRENRMLAGVCGGLAEYFNLDPTIVRLAYLFLTLASVGIGVIAYVIMVIVFPEKPYEDHSSALER</sequence>
<comment type="subcellular location">
    <subcellularLocation>
        <location evidence="1">Cell membrane</location>
        <topology evidence="1">Single-pass membrane protein</topology>
    </subcellularLocation>
</comment>
<evidence type="ECO:0000259" key="8">
    <source>
        <dbReference type="Pfam" id="PF18917"/>
    </source>
</evidence>
<gene>
    <name evidence="9" type="ORF">ENK44_10820</name>
</gene>
<evidence type="ECO:0000256" key="4">
    <source>
        <dbReference type="ARBA" id="ARBA00022989"/>
    </source>
</evidence>
<dbReference type="InterPro" id="IPR007168">
    <property type="entry name" value="Phageshock_PspC_N"/>
</dbReference>
<evidence type="ECO:0000256" key="2">
    <source>
        <dbReference type="ARBA" id="ARBA00022475"/>
    </source>
</evidence>
<comment type="caution">
    <text evidence="9">The sequence shown here is derived from an EMBL/GenBank/DDBJ whole genome shotgun (WGS) entry which is preliminary data.</text>
</comment>
<evidence type="ECO:0000256" key="3">
    <source>
        <dbReference type="ARBA" id="ARBA00022692"/>
    </source>
</evidence>
<dbReference type="PANTHER" id="PTHR33885:SF3">
    <property type="entry name" value="PHAGE SHOCK PROTEIN C"/>
    <property type="match status" value="1"/>
</dbReference>
<dbReference type="InterPro" id="IPR052027">
    <property type="entry name" value="PspC"/>
</dbReference>
<name>A0A7V4U2M5_CALAY</name>
<feature type="transmembrane region" description="Helical" evidence="6">
    <location>
        <begin position="33"/>
        <end position="49"/>
    </location>
</feature>
<evidence type="ECO:0000259" key="7">
    <source>
        <dbReference type="Pfam" id="PF04024"/>
    </source>
</evidence>
<dbReference type="Pfam" id="PF04024">
    <property type="entry name" value="PspC"/>
    <property type="match status" value="1"/>
</dbReference>
<reference evidence="9" key="1">
    <citation type="journal article" date="2020" name="mSystems">
        <title>Genome- and Community-Level Interaction Insights into Carbon Utilization and Element Cycling Functions of Hydrothermarchaeota in Hydrothermal Sediment.</title>
        <authorList>
            <person name="Zhou Z."/>
            <person name="Liu Y."/>
            <person name="Xu W."/>
            <person name="Pan J."/>
            <person name="Luo Z.H."/>
            <person name="Li M."/>
        </authorList>
    </citation>
    <scope>NUCLEOTIDE SEQUENCE [LARGE SCALE GENOMIC DNA]</scope>
    <source>
        <strain evidence="9">HyVt-577</strain>
    </source>
</reference>
<dbReference type="InterPro" id="IPR043726">
    <property type="entry name" value="LiaI-LiaF-like_TM1"/>
</dbReference>
<evidence type="ECO:0000256" key="1">
    <source>
        <dbReference type="ARBA" id="ARBA00004162"/>
    </source>
</evidence>
<evidence type="ECO:0000313" key="9">
    <source>
        <dbReference type="EMBL" id="HGY56187.1"/>
    </source>
</evidence>
<protein>
    <submittedName>
        <fullName evidence="9">PspC domain-containing protein</fullName>
    </submittedName>
</protein>
<keyword evidence="2" id="KW-1003">Cell membrane</keyword>
<proteinExistence type="predicted"/>
<keyword evidence="5 6" id="KW-0472">Membrane</keyword>
<dbReference type="GO" id="GO:0005886">
    <property type="term" value="C:plasma membrane"/>
    <property type="evidence" value="ECO:0007669"/>
    <property type="project" value="UniProtKB-SubCell"/>
</dbReference>
<dbReference type="EMBL" id="DRQG01000102">
    <property type="protein sequence ID" value="HGY56187.1"/>
    <property type="molecule type" value="Genomic_DNA"/>
</dbReference>
<feature type="domain" description="LiaI-LiaF-like transmembrane region" evidence="8">
    <location>
        <begin position="34"/>
        <end position="81"/>
    </location>
</feature>
<dbReference type="Proteomes" id="UP000885779">
    <property type="component" value="Unassembled WGS sequence"/>
</dbReference>
<dbReference type="PANTHER" id="PTHR33885">
    <property type="entry name" value="PHAGE SHOCK PROTEIN C"/>
    <property type="match status" value="1"/>
</dbReference>
<keyword evidence="3 6" id="KW-0812">Transmembrane</keyword>
<dbReference type="AlphaFoldDB" id="A0A7V4U2M5"/>
<keyword evidence="4 6" id="KW-1133">Transmembrane helix</keyword>
<feature type="transmembrane region" description="Helical" evidence="6">
    <location>
        <begin position="61"/>
        <end position="82"/>
    </location>
</feature>
<feature type="domain" description="Phage shock protein PspC N-terminal" evidence="7">
    <location>
        <begin position="109"/>
        <end position="166"/>
    </location>
</feature>
<feature type="transmembrane region" description="Helical" evidence="6">
    <location>
        <begin position="139"/>
        <end position="163"/>
    </location>
</feature>
<dbReference type="Pfam" id="PF18917">
    <property type="entry name" value="LiaI-LiaF-like_TM1"/>
    <property type="match status" value="1"/>
</dbReference>
<evidence type="ECO:0000256" key="5">
    <source>
        <dbReference type="ARBA" id="ARBA00023136"/>
    </source>
</evidence>
<organism evidence="9">
    <name type="scientific">Caldithrix abyssi</name>
    <dbReference type="NCBI Taxonomy" id="187145"/>
    <lineage>
        <taxon>Bacteria</taxon>
        <taxon>Pseudomonadati</taxon>
        <taxon>Calditrichota</taxon>
        <taxon>Calditrichia</taxon>
        <taxon>Calditrichales</taxon>
        <taxon>Calditrichaceae</taxon>
        <taxon>Caldithrix</taxon>
    </lineage>
</organism>
<evidence type="ECO:0000256" key="6">
    <source>
        <dbReference type="SAM" id="Phobius"/>
    </source>
</evidence>
<accession>A0A7V4U2M5</accession>